<keyword evidence="2" id="KW-1133">Transmembrane helix</keyword>
<dbReference type="InterPro" id="IPR007730">
    <property type="entry name" value="SPOR-like_dom"/>
</dbReference>
<feature type="domain" description="SPOR" evidence="3">
    <location>
        <begin position="90"/>
        <end position="165"/>
    </location>
</feature>
<name>A0ABQ6A4A7_9GAMM</name>
<keyword evidence="5" id="KW-1185">Reference proteome</keyword>
<dbReference type="PANTHER" id="PTHR38687">
    <property type="entry name" value="CELL DIVISION PROTEIN DEDD-RELATED"/>
    <property type="match status" value="1"/>
</dbReference>
<gene>
    <name evidence="4" type="ORF">GCM10007878_23780</name>
</gene>
<evidence type="ECO:0000313" key="4">
    <source>
        <dbReference type="EMBL" id="GLR64940.1"/>
    </source>
</evidence>
<comment type="caution">
    <text evidence="4">The sequence shown here is derived from an EMBL/GenBank/DDBJ whole genome shotgun (WGS) entry which is preliminary data.</text>
</comment>
<evidence type="ECO:0000256" key="1">
    <source>
        <dbReference type="SAM" id="MobiDB-lite"/>
    </source>
</evidence>
<keyword evidence="2" id="KW-0812">Transmembrane</keyword>
<proteinExistence type="predicted"/>
<reference evidence="5" key="1">
    <citation type="journal article" date="2019" name="Int. J. Syst. Evol. Microbiol.">
        <title>The Global Catalogue of Microorganisms (GCM) 10K type strain sequencing project: providing services to taxonomists for standard genome sequencing and annotation.</title>
        <authorList>
            <consortium name="The Broad Institute Genomics Platform"/>
            <consortium name="The Broad Institute Genome Sequencing Center for Infectious Disease"/>
            <person name="Wu L."/>
            <person name="Ma J."/>
        </authorList>
    </citation>
    <scope>NUCLEOTIDE SEQUENCE [LARGE SCALE GENOMIC DNA]</scope>
    <source>
        <strain evidence="5">NBRC 100033</strain>
    </source>
</reference>
<evidence type="ECO:0000259" key="3">
    <source>
        <dbReference type="PROSITE" id="PS51724"/>
    </source>
</evidence>
<protein>
    <submittedName>
        <fullName evidence="4">Cell division protein</fullName>
    </submittedName>
</protein>
<dbReference type="Proteomes" id="UP001156682">
    <property type="component" value="Unassembled WGS sequence"/>
</dbReference>
<dbReference type="PROSITE" id="PS51724">
    <property type="entry name" value="SPOR"/>
    <property type="match status" value="1"/>
</dbReference>
<keyword evidence="2" id="KW-0472">Membrane</keyword>
<organism evidence="4 5">
    <name type="scientific">Marinospirillum insulare</name>
    <dbReference type="NCBI Taxonomy" id="217169"/>
    <lineage>
        <taxon>Bacteria</taxon>
        <taxon>Pseudomonadati</taxon>
        <taxon>Pseudomonadota</taxon>
        <taxon>Gammaproteobacteria</taxon>
        <taxon>Oceanospirillales</taxon>
        <taxon>Oceanospirillaceae</taxon>
        <taxon>Marinospirillum</taxon>
    </lineage>
</organism>
<keyword evidence="4" id="KW-0131">Cell cycle</keyword>
<dbReference type="InterPro" id="IPR052521">
    <property type="entry name" value="Cell_div_SPOR-domain"/>
</dbReference>
<dbReference type="InterPro" id="IPR036680">
    <property type="entry name" value="SPOR-like_sf"/>
</dbReference>
<evidence type="ECO:0000256" key="2">
    <source>
        <dbReference type="SAM" id="Phobius"/>
    </source>
</evidence>
<evidence type="ECO:0000313" key="5">
    <source>
        <dbReference type="Proteomes" id="UP001156682"/>
    </source>
</evidence>
<dbReference type="RefSeq" id="WP_027851290.1">
    <property type="nucleotide sequence ID" value="NZ_BSOR01000040.1"/>
</dbReference>
<sequence>MRYGLKERLLGALVLIALAVIFVPFLLEEKRPSAPISDKIITPEPPESVKSTVKKPVAPKLPPSLNEQQKQQVVENNKNLPKSGLTLKPEGGVDAWAIQVASFGDSTNAKRLVKQLEQKNYHAYWRKINAMAVVFIGPYLSQNEGRNVQDKLLQEQGLKTLLTGYVPEYEARIKGSLPTSED</sequence>
<dbReference type="EMBL" id="BSOR01000040">
    <property type="protein sequence ID" value="GLR64940.1"/>
    <property type="molecule type" value="Genomic_DNA"/>
</dbReference>
<dbReference type="GO" id="GO:0051301">
    <property type="term" value="P:cell division"/>
    <property type="evidence" value="ECO:0007669"/>
    <property type="project" value="UniProtKB-KW"/>
</dbReference>
<feature type="transmembrane region" description="Helical" evidence="2">
    <location>
        <begin position="9"/>
        <end position="27"/>
    </location>
</feature>
<keyword evidence="4" id="KW-0132">Cell division</keyword>
<dbReference type="PANTHER" id="PTHR38687:SF1">
    <property type="entry name" value="CELL DIVISION PROTEIN DEDD"/>
    <property type="match status" value="1"/>
</dbReference>
<feature type="region of interest" description="Disordered" evidence="1">
    <location>
        <begin position="36"/>
        <end position="69"/>
    </location>
</feature>
<dbReference type="Gene3D" id="3.30.70.1070">
    <property type="entry name" value="Sporulation related repeat"/>
    <property type="match status" value="1"/>
</dbReference>
<dbReference type="SUPFAM" id="SSF110997">
    <property type="entry name" value="Sporulation related repeat"/>
    <property type="match status" value="1"/>
</dbReference>
<dbReference type="Pfam" id="PF05036">
    <property type="entry name" value="SPOR"/>
    <property type="match status" value="1"/>
</dbReference>
<accession>A0ABQ6A4A7</accession>